<accession>U5MU02</accession>
<reference evidence="1 2" key="1">
    <citation type="journal article" date="2013" name="Genome Announc.">
        <title>Complete Genome Sequence of the Solvent Producer Clostridium saccharobutylicum NCP262 (DSM 13864).</title>
        <authorList>
            <person name="Poehlein A."/>
            <person name="Hartwich K."/>
            <person name="Krabben P."/>
            <person name="Ehrenreich A."/>
            <person name="Liebl W."/>
            <person name="Durre P."/>
            <person name="Gottschalk G."/>
            <person name="Daniel R."/>
        </authorList>
    </citation>
    <scope>NUCLEOTIDE SEQUENCE [LARGE SCALE GENOMIC DNA]</scope>
    <source>
        <strain evidence="1">DSM 13864</strain>
    </source>
</reference>
<dbReference type="KEGG" id="csb:CLSA_c30370"/>
<dbReference type="GeneID" id="55477062"/>
<organism evidence="1 2">
    <name type="scientific">Clostridium saccharobutylicum DSM 13864</name>
    <dbReference type="NCBI Taxonomy" id="1345695"/>
    <lineage>
        <taxon>Bacteria</taxon>
        <taxon>Bacillati</taxon>
        <taxon>Bacillota</taxon>
        <taxon>Clostridia</taxon>
        <taxon>Eubacteriales</taxon>
        <taxon>Clostridiaceae</taxon>
        <taxon>Clostridium</taxon>
    </lineage>
</organism>
<dbReference type="AlphaFoldDB" id="U5MU02"/>
<proteinExistence type="predicted"/>
<sequence length="58" mass="6753">MSKDKKYGYSGKCEEKYEVTFEEEKSKVDSSKLCDLANTDYPWTSCGIDRKTKESEEK</sequence>
<dbReference type="EMBL" id="CP006721">
    <property type="protein sequence ID" value="AGX44003.1"/>
    <property type="molecule type" value="Genomic_DNA"/>
</dbReference>
<dbReference type="HOGENOM" id="CLU_209619_0_0_9"/>
<keyword evidence="2" id="KW-1185">Reference proteome</keyword>
<evidence type="ECO:0000313" key="1">
    <source>
        <dbReference type="EMBL" id="AGX44003.1"/>
    </source>
</evidence>
<protein>
    <submittedName>
        <fullName evidence="1">Uncharacterized protein</fullName>
    </submittedName>
</protein>
<gene>
    <name evidence="1" type="ORF">CLSA_c30370</name>
</gene>
<dbReference type="RefSeq" id="WP_022747146.1">
    <property type="nucleotide sequence ID" value="NC_022571.1"/>
</dbReference>
<dbReference type="PATRIC" id="fig|1345695.10.peg.1137"/>
<dbReference type="Proteomes" id="UP000017118">
    <property type="component" value="Chromosome"/>
</dbReference>
<name>U5MU02_CLOSA</name>
<evidence type="ECO:0000313" key="2">
    <source>
        <dbReference type="Proteomes" id="UP000017118"/>
    </source>
</evidence>